<name>A0A9P6ZL83_9AGAM</name>
<comment type="caution">
    <text evidence="1">The sequence shown here is derived from an EMBL/GenBank/DDBJ whole genome shotgun (WGS) entry which is preliminary data.</text>
</comment>
<organism evidence="1 2">
    <name type="scientific">Suillus placidus</name>
    <dbReference type="NCBI Taxonomy" id="48579"/>
    <lineage>
        <taxon>Eukaryota</taxon>
        <taxon>Fungi</taxon>
        <taxon>Dikarya</taxon>
        <taxon>Basidiomycota</taxon>
        <taxon>Agaricomycotina</taxon>
        <taxon>Agaricomycetes</taxon>
        <taxon>Agaricomycetidae</taxon>
        <taxon>Boletales</taxon>
        <taxon>Suillineae</taxon>
        <taxon>Suillaceae</taxon>
        <taxon>Suillus</taxon>
    </lineage>
</organism>
<feature type="non-terminal residue" evidence="1">
    <location>
        <position position="87"/>
    </location>
</feature>
<keyword evidence="2" id="KW-1185">Reference proteome</keyword>
<dbReference type="OrthoDB" id="2647604at2759"/>
<dbReference type="Proteomes" id="UP000714275">
    <property type="component" value="Unassembled WGS sequence"/>
</dbReference>
<accession>A0A9P6ZL83</accession>
<evidence type="ECO:0008006" key="3">
    <source>
        <dbReference type="Google" id="ProtNLM"/>
    </source>
</evidence>
<dbReference type="Gene3D" id="3.30.160.60">
    <property type="entry name" value="Classic Zinc Finger"/>
    <property type="match status" value="1"/>
</dbReference>
<sequence length="87" mass="10158">DETFLCMWGMNCNALIRGYNLSAHLHEAHGIHGQDRTLVMCKWNHCGRELNKESLCRHVEEIHMGIVYTCECGNAYSRRDTLNRHKQ</sequence>
<gene>
    <name evidence="1" type="ORF">EV702DRAFT_931101</name>
</gene>
<proteinExistence type="predicted"/>
<evidence type="ECO:0000313" key="2">
    <source>
        <dbReference type="Proteomes" id="UP000714275"/>
    </source>
</evidence>
<dbReference type="AlphaFoldDB" id="A0A9P6ZL83"/>
<reference evidence="1" key="1">
    <citation type="journal article" date="2020" name="New Phytol.">
        <title>Comparative genomics reveals dynamic genome evolution in host specialist ectomycorrhizal fungi.</title>
        <authorList>
            <person name="Lofgren L.A."/>
            <person name="Nguyen N.H."/>
            <person name="Vilgalys R."/>
            <person name="Ruytinx J."/>
            <person name="Liao H.L."/>
            <person name="Branco S."/>
            <person name="Kuo A."/>
            <person name="LaButti K."/>
            <person name="Lipzen A."/>
            <person name="Andreopoulos W."/>
            <person name="Pangilinan J."/>
            <person name="Riley R."/>
            <person name="Hundley H."/>
            <person name="Na H."/>
            <person name="Barry K."/>
            <person name="Grigoriev I.V."/>
            <person name="Stajich J.E."/>
            <person name="Kennedy P.G."/>
        </authorList>
    </citation>
    <scope>NUCLEOTIDE SEQUENCE</scope>
    <source>
        <strain evidence="1">DOB743</strain>
    </source>
</reference>
<dbReference type="EMBL" id="JABBWD010000078">
    <property type="protein sequence ID" value="KAG1768611.1"/>
    <property type="molecule type" value="Genomic_DNA"/>
</dbReference>
<protein>
    <recommendedName>
        <fullName evidence="3">C2H2-type domain-containing protein</fullName>
    </recommendedName>
</protein>
<evidence type="ECO:0000313" key="1">
    <source>
        <dbReference type="EMBL" id="KAG1768611.1"/>
    </source>
</evidence>
<feature type="non-terminal residue" evidence="1">
    <location>
        <position position="1"/>
    </location>
</feature>